<proteinExistence type="predicted"/>
<reference evidence="4 5" key="1">
    <citation type="journal article" date="2019" name="Nat. Ecol. Evol.">
        <title>Megaphylogeny resolves global patterns of mushroom evolution.</title>
        <authorList>
            <person name="Varga T."/>
            <person name="Krizsan K."/>
            <person name="Foldi C."/>
            <person name="Dima B."/>
            <person name="Sanchez-Garcia M."/>
            <person name="Sanchez-Ramirez S."/>
            <person name="Szollosi G.J."/>
            <person name="Szarkandi J.G."/>
            <person name="Papp V."/>
            <person name="Albert L."/>
            <person name="Andreopoulos W."/>
            <person name="Angelini C."/>
            <person name="Antonin V."/>
            <person name="Barry K.W."/>
            <person name="Bougher N.L."/>
            <person name="Buchanan P."/>
            <person name="Buyck B."/>
            <person name="Bense V."/>
            <person name="Catcheside P."/>
            <person name="Chovatia M."/>
            <person name="Cooper J."/>
            <person name="Damon W."/>
            <person name="Desjardin D."/>
            <person name="Finy P."/>
            <person name="Geml J."/>
            <person name="Haridas S."/>
            <person name="Hughes K."/>
            <person name="Justo A."/>
            <person name="Karasinski D."/>
            <person name="Kautmanova I."/>
            <person name="Kiss B."/>
            <person name="Kocsube S."/>
            <person name="Kotiranta H."/>
            <person name="LaButti K.M."/>
            <person name="Lechner B.E."/>
            <person name="Liimatainen K."/>
            <person name="Lipzen A."/>
            <person name="Lukacs Z."/>
            <person name="Mihaltcheva S."/>
            <person name="Morgado L.N."/>
            <person name="Niskanen T."/>
            <person name="Noordeloos M.E."/>
            <person name="Ohm R.A."/>
            <person name="Ortiz-Santana B."/>
            <person name="Ovrebo C."/>
            <person name="Racz N."/>
            <person name="Riley R."/>
            <person name="Savchenko A."/>
            <person name="Shiryaev A."/>
            <person name="Soop K."/>
            <person name="Spirin V."/>
            <person name="Szebenyi C."/>
            <person name="Tomsovsky M."/>
            <person name="Tulloss R.E."/>
            <person name="Uehling J."/>
            <person name="Grigoriev I.V."/>
            <person name="Vagvolgyi C."/>
            <person name="Papp T."/>
            <person name="Martin F.M."/>
            <person name="Miettinen O."/>
            <person name="Hibbett D.S."/>
            <person name="Nagy L.G."/>
        </authorList>
    </citation>
    <scope>NUCLEOTIDE SEQUENCE [LARGE SCALE GENOMIC DNA]</scope>
    <source>
        <strain evidence="4 5">CBS 309.79</strain>
    </source>
</reference>
<keyword evidence="5" id="KW-1185">Reference proteome</keyword>
<evidence type="ECO:0008006" key="6">
    <source>
        <dbReference type="Google" id="ProtNLM"/>
    </source>
</evidence>
<protein>
    <recommendedName>
        <fullName evidence="6">Transmembrane protein</fullName>
    </recommendedName>
</protein>
<evidence type="ECO:0000256" key="3">
    <source>
        <dbReference type="SAM" id="SignalP"/>
    </source>
</evidence>
<dbReference type="EMBL" id="ML178816">
    <property type="protein sequence ID" value="TFL05903.1"/>
    <property type="molecule type" value="Genomic_DNA"/>
</dbReference>
<evidence type="ECO:0000256" key="2">
    <source>
        <dbReference type="SAM" id="Phobius"/>
    </source>
</evidence>
<evidence type="ECO:0000313" key="5">
    <source>
        <dbReference type="Proteomes" id="UP000305067"/>
    </source>
</evidence>
<keyword evidence="2" id="KW-1133">Transmembrane helix</keyword>
<feature type="chain" id="PRO_5022934222" description="Transmembrane protein" evidence="3">
    <location>
        <begin position="26"/>
        <end position="199"/>
    </location>
</feature>
<keyword evidence="3" id="KW-0732">Signal</keyword>
<keyword evidence="2" id="KW-0472">Membrane</keyword>
<dbReference type="AlphaFoldDB" id="A0A5C3QV43"/>
<accession>A0A5C3QV43</accession>
<feature type="transmembrane region" description="Helical" evidence="2">
    <location>
        <begin position="78"/>
        <end position="100"/>
    </location>
</feature>
<feature type="signal peptide" evidence="3">
    <location>
        <begin position="1"/>
        <end position="25"/>
    </location>
</feature>
<feature type="region of interest" description="Disordered" evidence="1">
    <location>
        <begin position="179"/>
        <end position="199"/>
    </location>
</feature>
<keyword evidence="2" id="KW-0812">Transmembrane</keyword>
<organism evidence="4 5">
    <name type="scientific">Pterulicium gracile</name>
    <dbReference type="NCBI Taxonomy" id="1884261"/>
    <lineage>
        <taxon>Eukaryota</taxon>
        <taxon>Fungi</taxon>
        <taxon>Dikarya</taxon>
        <taxon>Basidiomycota</taxon>
        <taxon>Agaricomycotina</taxon>
        <taxon>Agaricomycetes</taxon>
        <taxon>Agaricomycetidae</taxon>
        <taxon>Agaricales</taxon>
        <taxon>Pleurotineae</taxon>
        <taxon>Pterulaceae</taxon>
        <taxon>Pterulicium</taxon>
    </lineage>
</organism>
<dbReference type="Proteomes" id="UP000305067">
    <property type="component" value="Unassembled WGS sequence"/>
</dbReference>
<gene>
    <name evidence="4" type="ORF">BDV98DRAFT_560835</name>
</gene>
<evidence type="ECO:0000313" key="4">
    <source>
        <dbReference type="EMBL" id="TFL05903.1"/>
    </source>
</evidence>
<name>A0A5C3QV43_9AGAR</name>
<sequence length="199" mass="21686">MPALHSSLLASLCAFLISTVNVINASATLPSSILTDYAPREHISDAEFQPTTNTLFKKDSLRVSSRSLSRPRPIDDGFIILGAFFTLVLIVSGFVIASVLRKKRTDPRPSAITVVRTSTHSSGAEQEEMMLKPKRADYLVADYTHRLSRIPAHVGVPHPPLKPLSKLRTSMTRLSHAILPTPSSTHSGNLHAHHTASPV</sequence>
<evidence type="ECO:0000256" key="1">
    <source>
        <dbReference type="SAM" id="MobiDB-lite"/>
    </source>
</evidence>